<name>A0AAD1XCY6_EUPCR</name>
<keyword evidence="2" id="KW-0175">Coiled coil</keyword>
<evidence type="ECO:0000256" key="1">
    <source>
        <dbReference type="ARBA" id="ARBA00022801"/>
    </source>
</evidence>
<dbReference type="GO" id="GO:0006396">
    <property type="term" value="P:RNA processing"/>
    <property type="evidence" value="ECO:0007669"/>
    <property type="project" value="InterPro"/>
</dbReference>
<evidence type="ECO:0000259" key="3">
    <source>
        <dbReference type="PROSITE" id="PS50142"/>
    </source>
</evidence>
<feature type="coiled-coil region" evidence="2">
    <location>
        <begin position="1470"/>
        <end position="1533"/>
    </location>
</feature>
<reference evidence="4" key="1">
    <citation type="submission" date="2023-07" db="EMBL/GenBank/DDBJ databases">
        <authorList>
            <consortium name="AG Swart"/>
            <person name="Singh M."/>
            <person name="Singh A."/>
            <person name="Seah K."/>
            <person name="Emmerich C."/>
        </authorList>
    </citation>
    <scope>NUCLEOTIDE SEQUENCE</scope>
    <source>
        <strain evidence="4">DP1</strain>
    </source>
</reference>
<dbReference type="SMART" id="SM00535">
    <property type="entry name" value="RIBOc"/>
    <property type="match status" value="1"/>
</dbReference>
<keyword evidence="1" id="KW-0378">Hydrolase</keyword>
<dbReference type="GO" id="GO:0004525">
    <property type="term" value="F:ribonuclease III activity"/>
    <property type="evidence" value="ECO:0007669"/>
    <property type="project" value="InterPro"/>
</dbReference>
<evidence type="ECO:0000313" key="4">
    <source>
        <dbReference type="EMBL" id="CAI2369790.1"/>
    </source>
</evidence>
<dbReference type="Gene3D" id="1.10.1520.10">
    <property type="entry name" value="Ribonuclease III domain"/>
    <property type="match status" value="2"/>
</dbReference>
<dbReference type="Proteomes" id="UP001295684">
    <property type="component" value="Unassembled WGS sequence"/>
</dbReference>
<dbReference type="PANTHER" id="PTHR14950:SF37">
    <property type="entry name" value="ENDORIBONUCLEASE DICER"/>
    <property type="match status" value="1"/>
</dbReference>
<gene>
    <name evidence="4" type="ORF">ECRASSUSDP1_LOCUS11093</name>
</gene>
<dbReference type="CDD" id="cd00593">
    <property type="entry name" value="RIBOc"/>
    <property type="match status" value="1"/>
</dbReference>
<dbReference type="EMBL" id="CAMPGE010010946">
    <property type="protein sequence ID" value="CAI2369790.1"/>
    <property type="molecule type" value="Genomic_DNA"/>
</dbReference>
<feature type="coiled-coil region" evidence="2">
    <location>
        <begin position="1081"/>
        <end position="1122"/>
    </location>
</feature>
<protein>
    <recommendedName>
        <fullName evidence="3">RNase III domain-containing protein</fullName>
    </recommendedName>
</protein>
<organism evidence="4 5">
    <name type="scientific">Euplotes crassus</name>
    <dbReference type="NCBI Taxonomy" id="5936"/>
    <lineage>
        <taxon>Eukaryota</taxon>
        <taxon>Sar</taxon>
        <taxon>Alveolata</taxon>
        <taxon>Ciliophora</taxon>
        <taxon>Intramacronucleata</taxon>
        <taxon>Spirotrichea</taxon>
        <taxon>Hypotrichia</taxon>
        <taxon>Euplotida</taxon>
        <taxon>Euplotidae</taxon>
        <taxon>Moneuplotes</taxon>
    </lineage>
</organism>
<feature type="domain" description="RNase III" evidence="3">
    <location>
        <begin position="1637"/>
        <end position="1794"/>
    </location>
</feature>
<dbReference type="Pfam" id="PF00636">
    <property type="entry name" value="Ribonuclease_3"/>
    <property type="match status" value="1"/>
</dbReference>
<evidence type="ECO:0000313" key="5">
    <source>
        <dbReference type="Proteomes" id="UP001295684"/>
    </source>
</evidence>
<comment type="caution">
    <text evidence="4">The sequence shown here is derived from an EMBL/GenBank/DDBJ whole genome shotgun (WGS) entry which is preliminary data.</text>
</comment>
<dbReference type="PANTHER" id="PTHR14950">
    <property type="entry name" value="DICER-RELATED"/>
    <property type="match status" value="1"/>
</dbReference>
<dbReference type="PROSITE" id="PS50142">
    <property type="entry name" value="RNASE_3_2"/>
    <property type="match status" value="1"/>
</dbReference>
<accession>A0AAD1XCY6</accession>
<dbReference type="InterPro" id="IPR036389">
    <property type="entry name" value="RNase_III_sf"/>
</dbReference>
<dbReference type="InterPro" id="IPR000999">
    <property type="entry name" value="RNase_III_dom"/>
</dbReference>
<proteinExistence type="predicted"/>
<keyword evidence="5" id="KW-1185">Reference proteome</keyword>
<dbReference type="SUPFAM" id="SSF69065">
    <property type="entry name" value="RNase III domain-like"/>
    <property type="match status" value="2"/>
</dbReference>
<sequence>MPTTTARNKGFLSHMLYLGEIGKLRMKYNNEEYPPPQNEEDIDNKSDEGKRFELIDTTISDASLDIAEMLVSKTKYEDKRMLENDDIQHFDYQKRQIEKDLLIRSFITTLLKKTNQFTHLKNDEISIDYAERLIKEAGSKKQSFGDLSILFVVHEKADILGIRARINEYFLRKLGCDTQEYYSDRYDFQKDARNITIIYPKICLMYLRNTRFSLSDIDFLIFYPSRSKLGENNQFEVIINEFYMPEVVAGSKKMPKLMIYEPQLEKGKGGREGIKFVFDLMNMNTRWELSIQAKFWSELFTHALHILEVQIDQFQKEKSQKAKNNSLIKKYGEQLKIFKPAMLAPFPDYNGVCYRQFWTAFVGIKDICEVQTSPVADYGSIRQGISETLASVLLDPHILEQVYGIDTEINALNHKPIESGIAPDSYKLPKKELWQQILASSQYLIDQTTPPVFQFMFLFNKSISIYGSQVYEALGLNGLLDYTTKVIERLYSVYEERVNQGYRSNLRYYDGRQDQYDFYQLGLLQRLRDLYISIVMRFRESSIQRKIPMHSDKVRLICEELKNDIEKDDIKTLILTESSTVGIILGKILNEELKSKMKKKQISAKFYYISRLNDSACHSQFESDPKIPFEYEGFFKPEQMSLGIDHNFRRDGTTFDLCLYECCLKDICNETLLTNQKDGFPQNPLQEGEKTLLISNSIYSGFIHTDTKILILDPAKFSNIVFMPQILKTNVDVSFVHDQKSDLKRKISRLDRIMKKTYYGTTYSESQISSKEEVKEKKEQAIKNSAEKIWVYKKENNRYVSVQWTEIGKVFENMILNYLTQNYEKADFDIKHISSPSDHTHRMKATVSLDGELISVERDVQKNMVLRDLIPNLIHELNVYKINGKNKILNNLSVIPTSYFVHQTSNMADTKINKDKTNNNDQVKDFGGLVLPQITYEFLMNVQHRQYHDGEYLIYHQIKDPKGVLHESKDKAEINHGILYTTDIWLDKKYTKKESTDEVETGENNTEVWSIAAMNDFSPEAKSTMYKTVMVKKTSQKRLVNLYHLEFYSLFMYFKALDAVGLFYFYFLTDAILCAKMLVFENELIFERKQLEEEIKKWKEEIKTLEEENPEAKDICKEIDDDIQANEELLIDIEIITKFKSFYNKLREKLNGDKISNVLNDFICLSATEFIDVNGAKPLIVPQKEGFINRDVIQKFYNLFISKIEACWDNPYELLKLTLIHERDPLGGFEQSLYQGYHYTFPLYVKFCEKCYYIDFVTIFLKNICEVKQVQHEVEKRQSNRRKCYKAVTYELDIDHEKLKPPVYFRKREKYQDRAFNFDPSIGEALKAMHFEHLIDNIEESLTPEKIDKYINNNYLEFLGDGVISVLLAWDLIMKQMYKNNNNQNDIDTERIQNSSSRKLIELCKDAEIYNKNFANDQKEEDYDDLFNFPLNYCYLHDYIVRPGYKLFNFFCAPLLSFRYGSQLYTFENVENAKEIISGLENKAEAYRKEHKEAQEDKEKEDFIDCVSKMNYKEDYKELIEELYKEINEKDDLKLPTPEKKRKILERNSKNLYKLIKHNELATCFKAFIGALYNCCGLQTASKFLNVVGLTKYISRVFKNEWDKEEIFNDKERFQEIKEEFSEITIEEDQKTVDSWTNKIEELTGYKFVNEKILVVALTHKTQSFKTKSALNNDYNTMEFLGDSILKFFNCKRIIRKRDDYLKMKEVNFTPIQRLKFIKTHAEKNALFAFMCVDSGIHTMIRHKTENQDKIDGFEQILKEKGKDITIEDTDPYFIKMLADIIESIIGAIFIDSGSISRTEKAWEIFFEDYLRRYADNPPPPPKRAFAKYCDKYDYLRDFKDASLITTNLSREQLKQTYPDYDGNTVVIMYRLIYKDKPVFIRYYDNSVKNKDRKFYTELKEIFHQNLVPICNKTLVPILEDKELLFSESKKSFGRRNNQYKNLNDMSDHDLNGRKYTNRLKSVLKSKNKFIFEEIKAKSGDESEEEVIDTSSKKNTSSISNTERKAIMIHHFDQWFFEYYISYFSSTFSQILINPRLHSGIDSSDPCLSSNMNDKVA</sequence>
<evidence type="ECO:0000256" key="2">
    <source>
        <dbReference type="SAM" id="Coils"/>
    </source>
</evidence>